<sequence>MASKHFNIIEEQRKEYAAGYLLDLMINGQNRYSVVLEGSNRDLEPLLVHMMTVGYVDLDEDNFYMATNKGLEKLENLKQRYEEYLAHFDLYCAVDLEEGLFAFEKIFEYDDSRWDGYINQERFVDLRVAVAWFKKINPSDLVFLSFLKEGVFDVDKANWQFDLVSGLMWEKIEKIVDTAIQIEDLGYRGGDRAEVSGMSVIEDVITQGAELSAKLHAEEEHLNQADNEFPNDYYDANSPSNFVTTYESYYDPFYISPIWFLY</sequence>
<name>A0A2A4T9M8_9DELT</name>
<proteinExistence type="predicted"/>
<accession>A0A2A4T9M8</accession>
<reference evidence="2" key="1">
    <citation type="submission" date="2017-08" db="EMBL/GenBank/DDBJ databases">
        <title>A dynamic microbial community with high functional redundancy inhabits the cold, oxic subseafloor aquifer.</title>
        <authorList>
            <person name="Tully B.J."/>
            <person name="Wheat C.G."/>
            <person name="Glazer B.T."/>
            <person name="Huber J.A."/>
        </authorList>
    </citation>
    <scope>NUCLEOTIDE SEQUENCE [LARGE SCALE GENOMIC DNA]</scope>
</reference>
<evidence type="ECO:0000313" key="1">
    <source>
        <dbReference type="EMBL" id="PCI30019.1"/>
    </source>
</evidence>
<protein>
    <submittedName>
        <fullName evidence="1">Uncharacterized protein</fullName>
    </submittedName>
</protein>
<gene>
    <name evidence="1" type="ORF">COB67_02810</name>
</gene>
<comment type="caution">
    <text evidence="1">The sequence shown here is derived from an EMBL/GenBank/DDBJ whole genome shotgun (WGS) entry which is preliminary data.</text>
</comment>
<dbReference type="EMBL" id="NVSR01000008">
    <property type="protein sequence ID" value="PCI30019.1"/>
    <property type="molecule type" value="Genomic_DNA"/>
</dbReference>
<dbReference type="AlphaFoldDB" id="A0A2A4T9M8"/>
<organism evidence="1 2">
    <name type="scientific">SAR324 cluster bacterium</name>
    <dbReference type="NCBI Taxonomy" id="2024889"/>
    <lineage>
        <taxon>Bacteria</taxon>
        <taxon>Deltaproteobacteria</taxon>
        <taxon>SAR324 cluster</taxon>
    </lineage>
</organism>
<dbReference type="Proteomes" id="UP000218113">
    <property type="component" value="Unassembled WGS sequence"/>
</dbReference>
<evidence type="ECO:0000313" key="2">
    <source>
        <dbReference type="Proteomes" id="UP000218113"/>
    </source>
</evidence>